<dbReference type="Gene3D" id="3.90.1570.30">
    <property type="match status" value="1"/>
</dbReference>
<dbReference type="PRINTS" id="PR00507">
    <property type="entry name" value="N12N6MTFRASE"/>
</dbReference>
<dbReference type="InterPro" id="IPR007409">
    <property type="entry name" value="Restrct_endonuc_type1_HsdR_N"/>
</dbReference>
<dbReference type="GO" id="GO:0009307">
    <property type="term" value="P:DNA restriction-modification system"/>
    <property type="evidence" value="ECO:0007669"/>
    <property type="project" value="UniProtKB-KW"/>
</dbReference>
<keyword evidence="3" id="KW-0808">Transferase</keyword>
<evidence type="ECO:0000256" key="4">
    <source>
        <dbReference type="ARBA" id="ARBA00022691"/>
    </source>
</evidence>
<dbReference type="PANTHER" id="PTHR33841:SF1">
    <property type="entry name" value="DNA METHYLTRANSFERASE A"/>
    <property type="match status" value="1"/>
</dbReference>
<dbReference type="RefSeq" id="WP_051561923.1">
    <property type="nucleotide sequence ID" value="NZ_CCBB010000003.1"/>
</dbReference>
<feature type="domain" description="Restriction endonuclease type I HsdR N-terminal" evidence="6">
    <location>
        <begin position="61"/>
        <end position="138"/>
    </location>
</feature>
<dbReference type="GO" id="GO:0005524">
    <property type="term" value="F:ATP binding"/>
    <property type="evidence" value="ECO:0007669"/>
    <property type="project" value="UniProtKB-KW"/>
</dbReference>
<dbReference type="AlphaFoldDB" id="W9AXP8"/>
<dbReference type="EC" id="2.1.1.72" evidence="1"/>
<protein>
    <recommendedName>
        <fullName evidence="1">site-specific DNA-methyltransferase (adenine-specific)</fullName>
        <ecNumber evidence="1">2.1.1.72</ecNumber>
    </recommendedName>
</protein>
<evidence type="ECO:0000256" key="1">
    <source>
        <dbReference type="ARBA" id="ARBA00011900"/>
    </source>
</evidence>
<sequence>MAEAPKEIWDLVERYERERRAFESGSYGEADTRKEFIEPLFAALGWDVVNRRQYSEAYKDVVNEYSLKIGGSHKAPDYAFRVGGNRVFFVEAKKPSIDISRDSPSAYQLRRYGWTAKLAISVLTNFRHLAIYDCTQQPSDNDRASAARTLLVPWKDLIERWTEVEDLLSNKAVNQGSLQRYFDQASRRRGTSEVDGIFLLQMEQWRIALARNIAKLNPTVSVNELNEAVQQTLDRIVFLRIAEDRGIEPYGDLKDASTSSGVYARLLDIFTAADTRYNSGLFHFKAERDRSSSPDRLTPGLTIEDDVLKDIIGSMYYPTSPYEFSVMPADILGQVYEQFLGKVIRLTDKRAVVVEEKPEIRHAGGVYYTPTYIVEHIVEKTLGPLLEGKTIRAARNIRVLDPACGSGSFLLGAFEYLIRWFTKAHSESGSASSRQVLFKDANGELRLTLEERKRILTSNLFGLDIDRQAVEVTKLSLMLRVLEGETSETINSQLKMFAVERALPDLDKNILCGNSLVDSSVISVVELTPEEEYDLNPFDWAVGFPEAMAAKGFHAVIGNPPYDVIEKDRGEASWPHDKLREYIPSRTDYEAALGGKLNLYRFFLVQSSELVRPDGYMGMIVPMGLAADISTRNTRKHLFTYLRNPTLDCFPQKDNPYRRIFRDAKLSTMVVAGQKSGGKLTAQNQITTRVFPGNDLKDESIDNVLSFGDLQLLNSANAPVPLLAADEWEICRAIHSQPHVRRLSDLGTSYVVTRGEINQTTYGRYIVGAEEKEGYEPLLKGVEVGTFELRDTLSQGQREMLNAKALRKRYPGKTAPLAPRIATQRITGVDERQRLVCAVVSSQMWFADSTNSIVAAEGAPLPLEYLVALLNSDLMQWRFRLTSSNNNVASNELLDLPIAVHDPTSPTEHQLIEKVMKSGNRIAALKAQARAEKTSSGAQRIGRMLESAWVSLDDAVYDLYGLSKRQRNLIERRLGAAPLVAQLTDGDGDM</sequence>
<dbReference type="EMBL" id="CCBB010000003">
    <property type="protein sequence ID" value="CDO10564.1"/>
    <property type="molecule type" value="Genomic_DNA"/>
</dbReference>
<dbReference type="eggNOG" id="COG0827">
    <property type="taxonomic scope" value="Bacteria"/>
</dbReference>
<dbReference type="InterPro" id="IPR050953">
    <property type="entry name" value="N4_N6_ade-DNA_methylase"/>
</dbReference>
<organism evidence="8 9">
    <name type="scientific">Mycolicibacterium cosmeticum</name>
    <dbReference type="NCBI Taxonomy" id="258533"/>
    <lineage>
        <taxon>Bacteria</taxon>
        <taxon>Bacillati</taxon>
        <taxon>Actinomycetota</taxon>
        <taxon>Actinomycetes</taxon>
        <taxon>Mycobacteriales</taxon>
        <taxon>Mycobacteriaceae</taxon>
        <taxon>Mycolicibacterium</taxon>
    </lineage>
</organism>
<dbReference type="Gene3D" id="3.40.50.150">
    <property type="entry name" value="Vaccinia Virus protein VP39"/>
    <property type="match status" value="1"/>
</dbReference>
<dbReference type="Pfam" id="PF07669">
    <property type="entry name" value="Eco57I"/>
    <property type="match status" value="1"/>
</dbReference>
<dbReference type="GO" id="GO:0009035">
    <property type="term" value="F:type I site-specific deoxyribonuclease activity"/>
    <property type="evidence" value="ECO:0007669"/>
    <property type="project" value="UniProtKB-EC"/>
</dbReference>
<keyword evidence="9" id="KW-1185">Reference proteome</keyword>
<keyword evidence="2 8" id="KW-0489">Methyltransferase</keyword>
<dbReference type="STRING" id="258533.BN977_05397"/>
<keyword evidence="4" id="KW-0949">S-adenosyl-L-methionine</keyword>
<dbReference type="PANTHER" id="PTHR33841">
    <property type="entry name" value="DNA METHYLTRANSFERASE YEEA-RELATED"/>
    <property type="match status" value="1"/>
</dbReference>
<dbReference type="REBASE" id="87238">
    <property type="entry name" value="Mco44829ORF5397P"/>
</dbReference>
<evidence type="ECO:0000313" key="9">
    <source>
        <dbReference type="Proteomes" id="UP000028870"/>
    </source>
</evidence>
<dbReference type="Proteomes" id="UP000028870">
    <property type="component" value="Unassembled WGS sequence"/>
</dbReference>
<dbReference type="Pfam" id="PF04313">
    <property type="entry name" value="HSDR_N"/>
    <property type="match status" value="1"/>
</dbReference>
<evidence type="ECO:0000256" key="3">
    <source>
        <dbReference type="ARBA" id="ARBA00022679"/>
    </source>
</evidence>
<reference evidence="8" key="2">
    <citation type="submission" date="2014-03" db="EMBL/GenBank/DDBJ databases">
        <authorList>
            <person name="Urmite Genomes"/>
        </authorList>
    </citation>
    <scope>NUCLEOTIDE SEQUENCE</scope>
    <source>
        <strain evidence="8">DSM 44829</strain>
    </source>
</reference>
<evidence type="ECO:0000259" key="6">
    <source>
        <dbReference type="Pfam" id="PF04313"/>
    </source>
</evidence>
<dbReference type="GO" id="GO:0032259">
    <property type="term" value="P:methylation"/>
    <property type="evidence" value="ECO:0007669"/>
    <property type="project" value="UniProtKB-KW"/>
</dbReference>
<dbReference type="InterPro" id="IPR029063">
    <property type="entry name" value="SAM-dependent_MTases_sf"/>
</dbReference>
<evidence type="ECO:0000256" key="5">
    <source>
        <dbReference type="ARBA" id="ARBA00047942"/>
    </source>
</evidence>
<name>W9AXP8_MYCCO</name>
<dbReference type="InterPro" id="IPR011639">
    <property type="entry name" value="MethylTrfase_TaqI-like_dom"/>
</dbReference>
<dbReference type="GO" id="GO:0003677">
    <property type="term" value="F:DNA binding"/>
    <property type="evidence" value="ECO:0007669"/>
    <property type="project" value="UniProtKB-KW"/>
</dbReference>
<evidence type="ECO:0000256" key="2">
    <source>
        <dbReference type="ARBA" id="ARBA00022603"/>
    </source>
</evidence>
<reference evidence="8" key="1">
    <citation type="submission" date="2014-03" db="EMBL/GenBank/DDBJ databases">
        <title>Draft Genome Sequence of Mycobacterium cosmeticum DSM 44829.</title>
        <authorList>
            <person name="Croce O."/>
            <person name="Robert C."/>
            <person name="Raoult D."/>
            <person name="Drancourt M."/>
        </authorList>
    </citation>
    <scope>NUCLEOTIDE SEQUENCE [LARGE SCALE GENOMIC DNA]</scope>
    <source>
        <strain evidence="8">DSM 44829</strain>
    </source>
</reference>
<gene>
    <name evidence="8" type="ORF">BN977_05397</name>
</gene>
<dbReference type="SUPFAM" id="SSF53335">
    <property type="entry name" value="S-adenosyl-L-methionine-dependent methyltransferases"/>
    <property type="match status" value="1"/>
</dbReference>
<feature type="domain" description="Type II methyltransferase M.TaqI-like" evidence="7">
    <location>
        <begin position="459"/>
        <end position="638"/>
    </location>
</feature>
<accession>W9AXP8</accession>
<comment type="catalytic activity">
    <reaction evidence="5">
        <text>a 2'-deoxyadenosine in DNA + S-adenosyl-L-methionine = an N(6)-methyl-2'-deoxyadenosine in DNA + S-adenosyl-L-homocysteine + H(+)</text>
        <dbReference type="Rhea" id="RHEA:15197"/>
        <dbReference type="Rhea" id="RHEA-COMP:12418"/>
        <dbReference type="Rhea" id="RHEA-COMP:12419"/>
        <dbReference type="ChEBI" id="CHEBI:15378"/>
        <dbReference type="ChEBI" id="CHEBI:57856"/>
        <dbReference type="ChEBI" id="CHEBI:59789"/>
        <dbReference type="ChEBI" id="CHEBI:90615"/>
        <dbReference type="ChEBI" id="CHEBI:90616"/>
        <dbReference type="EC" id="2.1.1.72"/>
    </reaction>
</comment>
<evidence type="ECO:0000313" key="8">
    <source>
        <dbReference type="EMBL" id="CDO10564.1"/>
    </source>
</evidence>
<evidence type="ECO:0000259" key="7">
    <source>
        <dbReference type="Pfam" id="PF07669"/>
    </source>
</evidence>
<dbReference type="GO" id="GO:0009007">
    <property type="term" value="F:site-specific DNA-methyltransferase (adenine-specific) activity"/>
    <property type="evidence" value="ECO:0007669"/>
    <property type="project" value="UniProtKB-EC"/>
</dbReference>
<dbReference type="eggNOG" id="COG1002">
    <property type="taxonomic scope" value="Bacteria"/>
</dbReference>
<dbReference type="OrthoDB" id="4280289at2"/>
<comment type="caution">
    <text evidence="8">The sequence shown here is derived from an EMBL/GenBank/DDBJ whole genome shotgun (WGS) entry which is preliminary data.</text>
</comment>
<proteinExistence type="predicted"/>